<organism evidence="1 2">
    <name type="scientific">Candidatus Eisenbergiella merdipullorum</name>
    <dbReference type="NCBI Taxonomy" id="2838553"/>
    <lineage>
        <taxon>Bacteria</taxon>
        <taxon>Bacillati</taxon>
        <taxon>Bacillota</taxon>
        <taxon>Clostridia</taxon>
        <taxon>Lachnospirales</taxon>
        <taxon>Lachnospiraceae</taxon>
        <taxon>Eisenbergiella</taxon>
    </lineage>
</organism>
<evidence type="ECO:0000313" key="2">
    <source>
        <dbReference type="Proteomes" id="UP000886858"/>
    </source>
</evidence>
<dbReference type="Proteomes" id="UP000886858">
    <property type="component" value="Unassembled WGS sequence"/>
</dbReference>
<protein>
    <submittedName>
        <fullName evidence="1">GNAT family N-acetyltransferase</fullName>
    </submittedName>
</protein>
<dbReference type="Gene3D" id="3.40.630.30">
    <property type="match status" value="1"/>
</dbReference>
<dbReference type="AlphaFoldDB" id="A0A9D2IAE3"/>
<dbReference type="InterPro" id="IPR027365">
    <property type="entry name" value="GNAT_acetyltra_YdfB-like"/>
</dbReference>
<sequence length="251" mass="28567">MKQQMDEKEIDKITNRFYSQFCGTDLEGLSQGTHFICTEARDQEVKGFGCKYTIYILCKENLCVVSYAPQYASFFEPLRGMDAEDILATAGGMHRLKKMQLMIFGKEYITDYGNARILNRSDYSCYEAFFRAVSPAADPNGWLKDYFNEKAAKEYFVGYFVNGALVSVCDAPDMPYMEDVIQHTGIETLPQERRKGYAKCTAALATHHLIERCICPQWECNASNIASIVLAESIGYKKFGLAYILEEHINQ</sequence>
<reference evidence="1" key="1">
    <citation type="journal article" date="2021" name="PeerJ">
        <title>Extensive microbial diversity within the chicken gut microbiome revealed by metagenomics and culture.</title>
        <authorList>
            <person name="Gilroy R."/>
            <person name="Ravi A."/>
            <person name="Getino M."/>
            <person name="Pursley I."/>
            <person name="Horton D.L."/>
            <person name="Alikhan N.F."/>
            <person name="Baker D."/>
            <person name="Gharbi K."/>
            <person name="Hall N."/>
            <person name="Watson M."/>
            <person name="Adriaenssens E.M."/>
            <person name="Foster-Nyarko E."/>
            <person name="Jarju S."/>
            <person name="Secka A."/>
            <person name="Antonio M."/>
            <person name="Oren A."/>
            <person name="Chaudhuri R.R."/>
            <person name="La Ragione R."/>
            <person name="Hildebrand F."/>
            <person name="Pallen M.J."/>
        </authorList>
    </citation>
    <scope>NUCLEOTIDE SEQUENCE</scope>
    <source>
        <strain evidence="1">CHK179-7159</strain>
    </source>
</reference>
<dbReference type="InterPro" id="IPR016181">
    <property type="entry name" value="Acyl_CoA_acyltransferase"/>
</dbReference>
<proteinExistence type="predicted"/>
<dbReference type="Pfam" id="PF12746">
    <property type="entry name" value="GNAT_acetyltran"/>
    <property type="match status" value="1"/>
</dbReference>
<accession>A0A9D2IAE3</accession>
<name>A0A9D2IAE3_9FIRM</name>
<dbReference type="EMBL" id="DWYY01000179">
    <property type="protein sequence ID" value="HJA94519.1"/>
    <property type="molecule type" value="Genomic_DNA"/>
</dbReference>
<dbReference type="SUPFAM" id="SSF55729">
    <property type="entry name" value="Acyl-CoA N-acyltransferases (Nat)"/>
    <property type="match status" value="1"/>
</dbReference>
<reference evidence="1" key="2">
    <citation type="submission" date="2021-04" db="EMBL/GenBank/DDBJ databases">
        <authorList>
            <person name="Gilroy R."/>
        </authorList>
    </citation>
    <scope>NUCLEOTIDE SEQUENCE</scope>
    <source>
        <strain evidence="1">CHK179-7159</strain>
    </source>
</reference>
<gene>
    <name evidence="1" type="ORF">H9717_15635</name>
</gene>
<comment type="caution">
    <text evidence="1">The sequence shown here is derived from an EMBL/GenBank/DDBJ whole genome shotgun (WGS) entry which is preliminary data.</text>
</comment>
<evidence type="ECO:0000313" key="1">
    <source>
        <dbReference type="EMBL" id="HJA94519.1"/>
    </source>
</evidence>